<dbReference type="EMBL" id="MLQL01000005">
    <property type="protein sequence ID" value="OQE28202.1"/>
    <property type="molecule type" value="Genomic_DNA"/>
</dbReference>
<organism evidence="2 3">
    <name type="scientific">Penicillium flavigenum</name>
    <dbReference type="NCBI Taxonomy" id="254877"/>
    <lineage>
        <taxon>Eukaryota</taxon>
        <taxon>Fungi</taxon>
        <taxon>Dikarya</taxon>
        <taxon>Ascomycota</taxon>
        <taxon>Pezizomycotina</taxon>
        <taxon>Eurotiomycetes</taxon>
        <taxon>Eurotiomycetidae</taxon>
        <taxon>Eurotiales</taxon>
        <taxon>Aspergillaceae</taxon>
        <taxon>Penicillium</taxon>
    </lineage>
</organism>
<accession>A0A1V6TP88</accession>
<comment type="caution">
    <text evidence="2">The sequence shown here is derived from an EMBL/GenBank/DDBJ whole genome shotgun (WGS) entry which is preliminary data.</text>
</comment>
<evidence type="ECO:0000313" key="3">
    <source>
        <dbReference type="Proteomes" id="UP000191342"/>
    </source>
</evidence>
<reference evidence="3" key="1">
    <citation type="journal article" date="2017" name="Nat. Microbiol.">
        <title>Global analysis of biosynthetic gene clusters reveals vast potential of secondary metabolite production in Penicillium species.</title>
        <authorList>
            <person name="Nielsen J.C."/>
            <person name="Grijseels S."/>
            <person name="Prigent S."/>
            <person name="Ji B."/>
            <person name="Dainat J."/>
            <person name="Nielsen K.F."/>
            <person name="Frisvad J.C."/>
            <person name="Workman M."/>
            <person name="Nielsen J."/>
        </authorList>
    </citation>
    <scope>NUCLEOTIDE SEQUENCE [LARGE SCALE GENOMIC DNA]</scope>
    <source>
        <strain evidence="3">IBT 14082</strain>
    </source>
</reference>
<proteinExistence type="predicted"/>
<name>A0A1V6TP88_9EURO</name>
<evidence type="ECO:0000256" key="1">
    <source>
        <dbReference type="SAM" id="MobiDB-lite"/>
    </source>
</evidence>
<sequence length="73" mass="7143">MQPVAPGAEAGAAGAPPAVERHGGDGSWPHLMLAPAAATARSQAQVDLGAGLDTTGLPVLSRLSGSVGSIYRP</sequence>
<evidence type="ECO:0000313" key="2">
    <source>
        <dbReference type="EMBL" id="OQE28202.1"/>
    </source>
</evidence>
<gene>
    <name evidence="2" type="ORF">PENFLA_c005G02187</name>
</gene>
<protein>
    <submittedName>
        <fullName evidence="2">Uncharacterized protein</fullName>
    </submittedName>
</protein>
<keyword evidence="3" id="KW-1185">Reference proteome</keyword>
<dbReference type="Proteomes" id="UP000191342">
    <property type="component" value="Unassembled WGS sequence"/>
</dbReference>
<feature type="compositionally biased region" description="Low complexity" evidence="1">
    <location>
        <begin position="1"/>
        <end position="18"/>
    </location>
</feature>
<dbReference type="AlphaFoldDB" id="A0A1V6TP88"/>
<feature type="region of interest" description="Disordered" evidence="1">
    <location>
        <begin position="1"/>
        <end position="30"/>
    </location>
</feature>